<reference evidence="3 4" key="1">
    <citation type="journal article" date="2013" name="Genome Announc.">
        <title>Whole-Genome Sequence of the Clinical Strain Corynebacterium argentoratense DSM 44202, Isolated from a Human Throat Specimen.</title>
        <authorList>
            <person name="Bomholt C."/>
            <person name="Glaub A."/>
            <person name="Gravermann K."/>
            <person name="Albersmeier A."/>
            <person name="Brinkrolf K."/>
            <person name="Ruckert C."/>
            <person name="Tauch A."/>
        </authorList>
    </citation>
    <scope>NUCLEOTIDE SEQUENCE [LARGE SCALE GENOMIC DNA]</scope>
    <source>
        <strain evidence="3">DSM 44202</strain>
    </source>
</reference>
<feature type="region of interest" description="Disordered" evidence="1">
    <location>
        <begin position="1"/>
        <end position="26"/>
    </location>
</feature>
<dbReference type="InterPro" id="IPR036390">
    <property type="entry name" value="WH_DNA-bd_sf"/>
</dbReference>
<feature type="domain" description="HTH arsR-type" evidence="2">
    <location>
        <begin position="30"/>
        <end position="71"/>
    </location>
</feature>
<dbReference type="InterPro" id="IPR001845">
    <property type="entry name" value="HTH_ArsR_DNA-bd_dom"/>
</dbReference>
<dbReference type="InterPro" id="IPR050313">
    <property type="entry name" value="Carb_Metab_HTH_regulators"/>
</dbReference>
<dbReference type="Proteomes" id="UP000016943">
    <property type="component" value="Chromosome"/>
</dbReference>
<dbReference type="PATRIC" id="fig|1348662.3.peg.990"/>
<feature type="compositionally biased region" description="Polar residues" evidence="1">
    <location>
        <begin position="1"/>
        <end position="16"/>
    </location>
</feature>
<dbReference type="Gene3D" id="1.10.10.10">
    <property type="entry name" value="Winged helix-like DNA-binding domain superfamily/Winged helix DNA-binding domain"/>
    <property type="match status" value="1"/>
</dbReference>
<dbReference type="Pfam" id="PF01022">
    <property type="entry name" value="HTH_5"/>
    <property type="match status" value="1"/>
</dbReference>
<dbReference type="AlphaFoldDB" id="U3GZC8"/>
<dbReference type="eggNOG" id="COG2345">
    <property type="taxonomic scope" value="Bacteria"/>
</dbReference>
<proteinExistence type="predicted"/>
<keyword evidence="4" id="KW-1185">Reference proteome</keyword>
<protein>
    <recommendedName>
        <fullName evidence="2">HTH arsR-type domain-containing protein</fullName>
    </recommendedName>
</protein>
<dbReference type="InterPro" id="IPR036388">
    <property type="entry name" value="WH-like_DNA-bd_sf"/>
</dbReference>
<evidence type="ECO:0000256" key="1">
    <source>
        <dbReference type="SAM" id="MobiDB-lite"/>
    </source>
</evidence>
<evidence type="ECO:0000313" key="4">
    <source>
        <dbReference type="Proteomes" id="UP000016943"/>
    </source>
</evidence>
<dbReference type="PANTHER" id="PTHR30363:SF28">
    <property type="entry name" value="TRANSCRIPTIONAL REGULATORY PROTEIN-RELATED"/>
    <property type="match status" value="1"/>
</dbReference>
<name>U3GZC8_9CORY</name>
<dbReference type="STRING" id="1348662.CARG_05045"/>
<gene>
    <name evidence="3" type="ORF">CARG_05045</name>
</gene>
<organism evidence="3 4">
    <name type="scientific">Corynebacterium argentoratense DSM 44202</name>
    <dbReference type="NCBI Taxonomy" id="1348662"/>
    <lineage>
        <taxon>Bacteria</taxon>
        <taxon>Bacillati</taxon>
        <taxon>Actinomycetota</taxon>
        <taxon>Actinomycetes</taxon>
        <taxon>Mycobacteriales</taxon>
        <taxon>Corynebacteriaceae</taxon>
        <taxon>Corynebacterium</taxon>
    </lineage>
</organism>
<feature type="compositionally biased region" description="Low complexity" evidence="1">
    <location>
        <begin position="17"/>
        <end position="26"/>
    </location>
</feature>
<dbReference type="SUPFAM" id="SSF46785">
    <property type="entry name" value="Winged helix' DNA-binding domain"/>
    <property type="match status" value="1"/>
</dbReference>
<dbReference type="GO" id="GO:0003700">
    <property type="term" value="F:DNA-binding transcription factor activity"/>
    <property type="evidence" value="ECO:0007669"/>
    <property type="project" value="InterPro"/>
</dbReference>
<dbReference type="EMBL" id="CP006365">
    <property type="protein sequence ID" value="AGU15147.1"/>
    <property type="molecule type" value="Genomic_DNA"/>
</dbReference>
<dbReference type="PANTHER" id="PTHR30363">
    <property type="entry name" value="HTH-TYPE TRANSCRIPTIONAL REGULATOR SRLR-RELATED"/>
    <property type="match status" value="1"/>
</dbReference>
<sequence>MNTSANNANMQGDSMGSTHVSSSASAHTNTRSQILLLLLHGGPLSAADIGNELGFSAAGVRRHLDNLVDEGSAEFFHPRAPHGGVGRSRGRGRPAKLFRLTDAGRAHFGHNYDSLAAAALRSLREVGGSDAIYAFARSRVEDIVGELAHDTAPHRESTLATARALVDKFAEHGYAASLGDTNNGVQLCQHHCPISAVAAEFPELCEAEHDVIAELLGTHIQPLASIAGGHGICTTHIPLTVVHSRAREHCCSDAEGDTVTHSDTNT</sequence>
<dbReference type="HOGENOM" id="CLU_078469_0_0_11"/>
<evidence type="ECO:0000259" key="2">
    <source>
        <dbReference type="Pfam" id="PF01022"/>
    </source>
</evidence>
<accession>U3GZC8</accession>
<dbReference type="KEGG" id="caz:CARG_05045"/>
<evidence type="ECO:0000313" key="3">
    <source>
        <dbReference type="EMBL" id="AGU15147.1"/>
    </source>
</evidence>